<dbReference type="EMBL" id="PEHN01000009">
    <property type="protein sequence ID" value="PHZ27518.1"/>
    <property type="molecule type" value="Genomic_DNA"/>
</dbReference>
<dbReference type="InterPro" id="IPR009739">
    <property type="entry name" value="LprI-like_N"/>
</dbReference>
<dbReference type="PANTHER" id="PTHR37549:SF1">
    <property type="entry name" value="LIPOPROTEIN LPRI"/>
    <property type="match status" value="1"/>
</dbReference>
<dbReference type="GO" id="GO:0005576">
    <property type="term" value="C:extracellular region"/>
    <property type="evidence" value="ECO:0007669"/>
    <property type="project" value="TreeGrafter"/>
</dbReference>
<organism evidence="2 3">
    <name type="scientific">Yersinia bercovieri</name>
    <dbReference type="NCBI Taxonomy" id="634"/>
    <lineage>
        <taxon>Bacteria</taxon>
        <taxon>Pseudomonadati</taxon>
        <taxon>Pseudomonadota</taxon>
        <taxon>Gammaproteobacteria</taxon>
        <taxon>Enterobacterales</taxon>
        <taxon>Yersiniaceae</taxon>
        <taxon>Yersinia</taxon>
    </lineage>
</organism>
<feature type="domain" description="Lysozyme inhibitor LprI-like N-terminal" evidence="1">
    <location>
        <begin position="17"/>
        <end position="92"/>
    </location>
</feature>
<sequence length="106" mass="11717">MIALTPSLYASAASFDCKQAASVDEKTICADRTLSEKDVQMTTTYNLLKGLLLMGARGALQDDQGKWLKKRQQCGTNSTCLSQLYDQRIGTLMDEYNKTARAINTD</sequence>
<accession>A0A2G4U2H4</accession>
<proteinExistence type="predicted"/>
<protein>
    <submittedName>
        <fullName evidence="2">DUF1311 domain-containing protein</fullName>
    </submittedName>
</protein>
<gene>
    <name evidence="2" type="ORF">CS533_11210</name>
</gene>
<evidence type="ECO:0000313" key="2">
    <source>
        <dbReference type="EMBL" id="PHZ27518.1"/>
    </source>
</evidence>
<dbReference type="AlphaFoldDB" id="A0A2G4U2H4"/>
<evidence type="ECO:0000313" key="3">
    <source>
        <dbReference type="Proteomes" id="UP000229378"/>
    </source>
</evidence>
<dbReference type="PANTHER" id="PTHR37549">
    <property type="entry name" value="LIPOPROTEIN LPRI"/>
    <property type="match status" value="1"/>
</dbReference>
<name>A0A2G4U2H4_YERBE</name>
<dbReference type="Pfam" id="PF07007">
    <property type="entry name" value="LprI"/>
    <property type="match status" value="1"/>
</dbReference>
<dbReference type="InterPro" id="IPR052755">
    <property type="entry name" value="Lysozyme_Inhibitor_LprI"/>
</dbReference>
<comment type="caution">
    <text evidence="2">The sequence shown here is derived from an EMBL/GenBank/DDBJ whole genome shotgun (WGS) entry which is preliminary data.</text>
</comment>
<dbReference type="Proteomes" id="UP000229378">
    <property type="component" value="Unassembled WGS sequence"/>
</dbReference>
<reference evidence="2 3" key="1">
    <citation type="submission" date="2017-10" db="EMBL/GenBank/DDBJ databases">
        <authorList>
            <person name="Banno H."/>
            <person name="Chua N.-H."/>
        </authorList>
    </citation>
    <scope>NUCLEOTIDE SEQUENCE [LARGE SCALE GENOMIC DNA]</scope>
    <source>
        <strain evidence="2 3">SCPM-O-B-7607</strain>
    </source>
</reference>
<evidence type="ECO:0000259" key="1">
    <source>
        <dbReference type="Pfam" id="PF07007"/>
    </source>
</evidence>